<dbReference type="RefSeq" id="WP_160918616.1">
    <property type="nucleotide sequence ID" value="NZ_WMEY01000002.1"/>
</dbReference>
<dbReference type="Proteomes" id="UP000447833">
    <property type="component" value="Unassembled WGS sequence"/>
</dbReference>
<dbReference type="InterPro" id="IPR020904">
    <property type="entry name" value="Sc_DH/Rdtase_CS"/>
</dbReference>
<gene>
    <name evidence="3" type="ORF">GLW07_05685</name>
</gene>
<organism evidence="3 4">
    <name type="scientific">Guptibacillus hwajinpoensis</name>
    <dbReference type="NCBI Taxonomy" id="208199"/>
    <lineage>
        <taxon>Bacteria</taxon>
        <taxon>Bacillati</taxon>
        <taxon>Bacillota</taxon>
        <taxon>Bacilli</taxon>
        <taxon>Bacillales</taxon>
        <taxon>Guptibacillaceae</taxon>
        <taxon>Guptibacillus</taxon>
    </lineage>
</organism>
<dbReference type="PROSITE" id="PS00061">
    <property type="entry name" value="ADH_SHORT"/>
    <property type="match status" value="1"/>
</dbReference>
<reference evidence="3 4" key="1">
    <citation type="submission" date="2019-11" db="EMBL/GenBank/DDBJ databases">
        <title>Genome sequences of 17 halophilic strains isolated from different environments.</title>
        <authorList>
            <person name="Furrow R.E."/>
        </authorList>
    </citation>
    <scope>NUCLEOTIDE SEQUENCE [LARGE SCALE GENOMIC DNA]</scope>
    <source>
        <strain evidence="3 4">22506_14_FS</strain>
    </source>
</reference>
<sequence length="315" mass="35300">MKVLITGGAGFIGSSLAKTLLKAGHDVSLIDHFSSYYHVERKVEHLEEIKKNGPISVHRFDLLDADQTLAHFKAYTYDKVIHLAALPGVQYSLKNPLDYIDQDIKVVVNVLSAAGETGIPHVLFGSSSSVYGSREEGPVKEEQASGKVKSPYAAAKAGAESFCHAYQSLYGFKLTILRFFTVYGPWGRPDMAIPLFIEKLIKGEEITVYDREQSRDFTYIDDIIQGITLAFKQDGLSEVYNLGSGSPVHLTELIQLLTQYFPSAKVREDTFRRGDVRHTWGDISKARNELGYSPEVTFEEGIRRTIEWAKSYHEL</sequence>
<dbReference type="AlphaFoldDB" id="A0A845EWD2"/>
<evidence type="ECO:0000256" key="1">
    <source>
        <dbReference type="ARBA" id="ARBA00023027"/>
    </source>
</evidence>
<dbReference type="EMBL" id="WMEY01000002">
    <property type="protein sequence ID" value="MYL62848.1"/>
    <property type="molecule type" value="Genomic_DNA"/>
</dbReference>
<proteinExistence type="predicted"/>
<name>A0A845EWD2_9BACL</name>
<accession>A0A845EWD2</accession>
<feature type="domain" description="NAD(P)-binding" evidence="2">
    <location>
        <begin position="4"/>
        <end position="305"/>
    </location>
</feature>
<keyword evidence="1" id="KW-0520">NAD</keyword>
<evidence type="ECO:0000259" key="2">
    <source>
        <dbReference type="Pfam" id="PF16363"/>
    </source>
</evidence>
<evidence type="ECO:0000313" key="4">
    <source>
        <dbReference type="Proteomes" id="UP000447833"/>
    </source>
</evidence>
<dbReference type="SUPFAM" id="SSF51735">
    <property type="entry name" value="NAD(P)-binding Rossmann-fold domains"/>
    <property type="match status" value="1"/>
</dbReference>
<dbReference type="InterPro" id="IPR036291">
    <property type="entry name" value="NAD(P)-bd_dom_sf"/>
</dbReference>
<protein>
    <submittedName>
        <fullName evidence="3">NAD-dependent epimerase/dehydratase family protein</fullName>
    </submittedName>
</protein>
<dbReference type="PANTHER" id="PTHR43574">
    <property type="entry name" value="EPIMERASE-RELATED"/>
    <property type="match status" value="1"/>
</dbReference>
<evidence type="ECO:0000313" key="3">
    <source>
        <dbReference type="EMBL" id="MYL62848.1"/>
    </source>
</evidence>
<dbReference type="PRINTS" id="PR01713">
    <property type="entry name" value="NUCEPIMERASE"/>
</dbReference>
<dbReference type="InterPro" id="IPR016040">
    <property type="entry name" value="NAD(P)-bd_dom"/>
</dbReference>
<dbReference type="Gene3D" id="3.90.25.10">
    <property type="entry name" value="UDP-galactose 4-epimerase, domain 1"/>
    <property type="match status" value="1"/>
</dbReference>
<comment type="caution">
    <text evidence="3">The sequence shown here is derived from an EMBL/GenBank/DDBJ whole genome shotgun (WGS) entry which is preliminary data.</text>
</comment>
<dbReference type="Pfam" id="PF16363">
    <property type="entry name" value="GDP_Man_Dehyd"/>
    <property type="match status" value="1"/>
</dbReference>
<dbReference type="Gene3D" id="3.40.50.720">
    <property type="entry name" value="NAD(P)-binding Rossmann-like Domain"/>
    <property type="match status" value="1"/>
</dbReference>